<dbReference type="RefSeq" id="WP_076466356.1">
    <property type="nucleotide sequence ID" value="NZ_FTMN01000014.1"/>
</dbReference>
<dbReference type="AlphaFoldDB" id="A0A1N6XKR3"/>
<dbReference type="CDD" id="cd00093">
    <property type="entry name" value="HTH_XRE"/>
    <property type="match status" value="1"/>
</dbReference>
<dbReference type="EMBL" id="FTMN01000014">
    <property type="protein sequence ID" value="SIR02903.1"/>
    <property type="molecule type" value="Genomic_DNA"/>
</dbReference>
<dbReference type="GO" id="GO:0003677">
    <property type="term" value="F:DNA binding"/>
    <property type="evidence" value="ECO:0007669"/>
    <property type="project" value="InterPro"/>
</dbReference>
<evidence type="ECO:0000259" key="1">
    <source>
        <dbReference type="SMART" id="SM00530"/>
    </source>
</evidence>
<evidence type="ECO:0000313" key="3">
    <source>
        <dbReference type="Proteomes" id="UP000186895"/>
    </source>
</evidence>
<proteinExistence type="predicted"/>
<sequence>MNIPIESVQDIGDLVRLLRRSQGLRHDDLGAIAGCSHKYVVDLEKGKETIQTGLMLQLLDEMGLKVMIDLPDSLVNTLKTELKSGSSKIPDDRRGAWLLKIEP</sequence>
<dbReference type="InterPro" id="IPR010982">
    <property type="entry name" value="Lambda_DNA-bd_dom_sf"/>
</dbReference>
<feature type="domain" description="HTH cro/C1-type" evidence="1">
    <location>
        <begin position="14"/>
        <end position="69"/>
    </location>
</feature>
<accession>A0A1N6XKR3</accession>
<dbReference type="STRING" id="49186.SAMN05421647_11479"/>
<dbReference type="Pfam" id="PF13560">
    <property type="entry name" value="HTH_31"/>
    <property type="match status" value="1"/>
</dbReference>
<dbReference type="SUPFAM" id="SSF47413">
    <property type="entry name" value="lambda repressor-like DNA-binding domains"/>
    <property type="match status" value="1"/>
</dbReference>
<reference evidence="2 3" key="1">
    <citation type="submission" date="2017-01" db="EMBL/GenBank/DDBJ databases">
        <authorList>
            <person name="Mah S.A."/>
            <person name="Swanson W.J."/>
            <person name="Moy G.W."/>
            <person name="Vacquier V.D."/>
        </authorList>
    </citation>
    <scope>NUCLEOTIDE SEQUENCE [LARGE SCALE GENOMIC DNA]</scope>
    <source>
        <strain evidence="2 3">DSM 7027</strain>
    </source>
</reference>
<dbReference type="SMART" id="SM00530">
    <property type="entry name" value="HTH_XRE"/>
    <property type="match status" value="1"/>
</dbReference>
<dbReference type="InterPro" id="IPR001387">
    <property type="entry name" value="Cro/C1-type_HTH"/>
</dbReference>
<name>A0A1N6XKR3_9GAMM</name>
<dbReference type="Gene3D" id="1.10.260.40">
    <property type="entry name" value="lambda repressor-like DNA-binding domains"/>
    <property type="match status" value="1"/>
</dbReference>
<keyword evidence="3" id="KW-1185">Reference proteome</keyword>
<dbReference type="Proteomes" id="UP000186895">
    <property type="component" value="Unassembled WGS sequence"/>
</dbReference>
<organism evidence="2 3">
    <name type="scientific">Marinobacterium stanieri</name>
    <dbReference type="NCBI Taxonomy" id="49186"/>
    <lineage>
        <taxon>Bacteria</taxon>
        <taxon>Pseudomonadati</taxon>
        <taxon>Pseudomonadota</taxon>
        <taxon>Gammaproteobacteria</taxon>
        <taxon>Oceanospirillales</taxon>
        <taxon>Oceanospirillaceae</taxon>
        <taxon>Marinobacterium</taxon>
    </lineage>
</organism>
<evidence type="ECO:0000313" key="2">
    <source>
        <dbReference type="EMBL" id="SIR02903.1"/>
    </source>
</evidence>
<gene>
    <name evidence="2" type="ORF">SAMN05421647_11479</name>
</gene>
<protein>
    <submittedName>
        <fullName evidence="2">Helix-turn-helix domain-containing protein</fullName>
    </submittedName>
</protein>